<dbReference type="InterPro" id="IPR055140">
    <property type="entry name" value="Thiolase_C_2"/>
</dbReference>
<sequence>MAPESHPYRDVVVAGVFNTAQARRLPGHTSASITVEAVHGALADAGLGLDDVDGVSAADLSARLIHDLRLGPAWRGTQYGLGMIAEAALAISAGMCDVAVVASGEAGIHTDRAATAPWTRPENEFVIPWGLFTAAEFALVARRHMIEYGTTEDQMATVAATIRNNGHANPEAVYHGRGPYTPADIRASRPIAEPFHLLDCAMTSEGGCALVLTRADRARDLRATPVYLLGMAADSYGPAYQHPPAYDLAGRTARDADDRAGTVGRRAADRAFRTARLGRTDVDVLELYDPFSFEVIRQLEAFGFCAPGEGGPFVADGHIAPDGKYPATTDGGLMSYSHAGSNPQMLQRAIRAVQQVRGTCASTQIPGARVALASAGGSGALFNQVALFGTERP</sequence>
<evidence type="ECO:0000259" key="1">
    <source>
        <dbReference type="Pfam" id="PF22691"/>
    </source>
</evidence>
<dbReference type="InterPro" id="IPR002155">
    <property type="entry name" value="Thiolase"/>
</dbReference>
<dbReference type="Pfam" id="PF22691">
    <property type="entry name" value="Thiolase_C_1"/>
    <property type="match status" value="1"/>
</dbReference>
<keyword evidence="3" id="KW-1185">Reference proteome</keyword>
<dbReference type="PIRSF" id="PIRSF000429">
    <property type="entry name" value="Ac-CoA_Ac_transf"/>
    <property type="match status" value="1"/>
</dbReference>
<dbReference type="EMBL" id="JAKFHA010000005">
    <property type="protein sequence ID" value="MCF2527811.1"/>
    <property type="molecule type" value="Genomic_DNA"/>
</dbReference>
<dbReference type="CDD" id="cd00829">
    <property type="entry name" value="SCP-x_thiolase"/>
    <property type="match status" value="1"/>
</dbReference>
<dbReference type="Proteomes" id="UP001165378">
    <property type="component" value="Unassembled WGS sequence"/>
</dbReference>
<evidence type="ECO:0000313" key="2">
    <source>
        <dbReference type="EMBL" id="MCF2527811.1"/>
    </source>
</evidence>
<gene>
    <name evidence="2" type="ORF">LZ495_11355</name>
</gene>
<dbReference type="PANTHER" id="PTHR42870:SF1">
    <property type="entry name" value="NON-SPECIFIC LIPID-TRANSFER PROTEIN-LIKE 2"/>
    <property type="match status" value="1"/>
</dbReference>
<accession>A0AA41PZ55</accession>
<dbReference type="GO" id="GO:0016747">
    <property type="term" value="F:acyltransferase activity, transferring groups other than amino-acyl groups"/>
    <property type="evidence" value="ECO:0007669"/>
    <property type="project" value="InterPro"/>
</dbReference>
<name>A0AA41PZ55_9ACTN</name>
<dbReference type="Gene3D" id="3.40.47.10">
    <property type="match status" value="1"/>
</dbReference>
<dbReference type="AlphaFoldDB" id="A0AA41PZ55"/>
<comment type="caution">
    <text evidence="2">The sequence shown here is derived from an EMBL/GenBank/DDBJ whole genome shotgun (WGS) entry which is preliminary data.</text>
</comment>
<protein>
    <submittedName>
        <fullName evidence="2">Thiolase family protein</fullName>
    </submittedName>
</protein>
<evidence type="ECO:0000313" key="3">
    <source>
        <dbReference type="Proteomes" id="UP001165378"/>
    </source>
</evidence>
<reference evidence="2" key="1">
    <citation type="submission" date="2022-01" db="EMBL/GenBank/DDBJ databases">
        <title>Genome-Based Taxonomic Classification of the Phylum Actinobacteria.</title>
        <authorList>
            <person name="Gao Y."/>
        </authorList>
    </citation>
    <scope>NUCLEOTIDE SEQUENCE</scope>
    <source>
        <strain evidence="2">KLBMP 8922</strain>
    </source>
</reference>
<proteinExistence type="predicted"/>
<dbReference type="SUPFAM" id="SSF53901">
    <property type="entry name" value="Thiolase-like"/>
    <property type="match status" value="2"/>
</dbReference>
<dbReference type="PANTHER" id="PTHR42870">
    <property type="entry name" value="ACETYL-COA C-ACETYLTRANSFERASE"/>
    <property type="match status" value="1"/>
</dbReference>
<dbReference type="RefSeq" id="WP_235051985.1">
    <property type="nucleotide sequence ID" value="NZ_JAKFHA010000005.1"/>
</dbReference>
<dbReference type="InterPro" id="IPR016039">
    <property type="entry name" value="Thiolase-like"/>
</dbReference>
<feature type="domain" description="Thiolase C-terminal" evidence="1">
    <location>
        <begin position="256"/>
        <end position="389"/>
    </location>
</feature>
<organism evidence="2 3">
    <name type="scientific">Yinghuangia soli</name>
    <dbReference type="NCBI Taxonomy" id="2908204"/>
    <lineage>
        <taxon>Bacteria</taxon>
        <taxon>Bacillati</taxon>
        <taxon>Actinomycetota</taxon>
        <taxon>Actinomycetes</taxon>
        <taxon>Kitasatosporales</taxon>
        <taxon>Streptomycetaceae</taxon>
        <taxon>Yinghuangia</taxon>
    </lineage>
</organism>